<organism evidence="8 9">
    <name type="scientific">Lactiplantibacillus fabifermentans DSM 21115</name>
    <dbReference type="NCBI Taxonomy" id="1413187"/>
    <lineage>
        <taxon>Bacteria</taxon>
        <taxon>Bacillati</taxon>
        <taxon>Bacillota</taxon>
        <taxon>Bacilli</taxon>
        <taxon>Lactobacillales</taxon>
        <taxon>Lactobacillaceae</taxon>
        <taxon>Lactiplantibacillus</taxon>
    </lineage>
</organism>
<keyword evidence="5 6" id="KW-0472">Membrane</keyword>
<evidence type="ECO:0000256" key="5">
    <source>
        <dbReference type="ARBA" id="ARBA00023136"/>
    </source>
</evidence>
<feature type="transmembrane region" description="Helical" evidence="6">
    <location>
        <begin position="40"/>
        <end position="60"/>
    </location>
</feature>
<feature type="transmembrane region" description="Helical" evidence="6">
    <location>
        <begin position="81"/>
        <end position="102"/>
    </location>
</feature>
<feature type="transmembrane region" description="Helical" evidence="6">
    <location>
        <begin position="12"/>
        <end position="34"/>
    </location>
</feature>
<reference evidence="8 9" key="1">
    <citation type="journal article" date="2015" name="Genome Announc.">
        <title>Expanding the biotechnology potential of lactobacilli through comparative genomics of 213 strains and associated genera.</title>
        <authorList>
            <person name="Sun Z."/>
            <person name="Harris H.M."/>
            <person name="McCann A."/>
            <person name="Guo C."/>
            <person name="Argimon S."/>
            <person name="Zhang W."/>
            <person name="Yang X."/>
            <person name="Jeffery I.B."/>
            <person name="Cooney J.C."/>
            <person name="Kagawa T.F."/>
            <person name="Liu W."/>
            <person name="Song Y."/>
            <person name="Salvetti E."/>
            <person name="Wrobel A."/>
            <person name="Rasinkangas P."/>
            <person name="Parkhill J."/>
            <person name="Rea M.C."/>
            <person name="O'Sullivan O."/>
            <person name="Ritari J."/>
            <person name="Douillard F.P."/>
            <person name="Paul Ross R."/>
            <person name="Yang R."/>
            <person name="Briner A.E."/>
            <person name="Felis G.E."/>
            <person name="de Vos W.M."/>
            <person name="Barrangou R."/>
            <person name="Klaenhammer T.R."/>
            <person name="Caufield P.W."/>
            <person name="Cui Y."/>
            <person name="Zhang H."/>
            <person name="O'Toole P.W."/>
        </authorList>
    </citation>
    <scope>NUCLEOTIDE SEQUENCE [LARGE SCALE GENOMIC DNA]</scope>
    <source>
        <strain evidence="8 9">DSM 21115</strain>
    </source>
</reference>
<proteinExistence type="inferred from homology"/>
<dbReference type="InterPro" id="IPR007267">
    <property type="entry name" value="GtrA_DPMS_TM"/>
</dbReference>
<comment type="similarity">
    <text evidence="2">Belongs to the GtrA family.</text>
</comment>
<evidence type="ECO:0000256" key="2">
    <source>
        <dbReference type="ARBA" id="ARBA00009399"/>
    </source>
</evidence>
<evidence type="ECO:0000259" key="7">
    <source>
        <dbReference type="Pfam" id="PF04138"/>
    </source>
</evidence>
<dbReference type="GO" id="GO:0000271">
    <property type="term" value="P:polysaccharide biosynthetic process"/>
    <property type="evidence" value="ECO:0007669"/>
    <property type="project" value="InterPro"/>
</dbReference>
<protein>
    <recommendedName>
        <fullName evidence="7">GtrA/DPMS transmembrane domain-containing protein</fullName>
    </recommendedName>
</protein>
<evidence type="ECO:0000256" key="6">
    <source>
        <dbReference type="SAM" id="Phobius"/>
    </source>
</evidence>
<evidence type="ECO:0000256" key="3">
    <source>
        <dbReference type="ARBA" id="ARBA00022692"/>
    </source>
</evidence>
<feature type="domain" description="GtrA/DPMS transmembrane" evidence="7">
    <location>
        <begin position="16"/>
        <end position="133"/>
    </location>
</feature>
<dbReference type="RefSeq" id="WP_024624070.1">
    <property type="nucleotide sequence ID" value="NZ_AYGX02000072.1"/>
</dbReference>
<dbReference type="InterPro" id="IPR051401">
    <property type="entry name" value="GtrA_CellWall_Glycosyl"/>
</dbReference>
<sequence length="134" mass="15739">MNLKTLYTKYKSVILYLFWGGVTTILNIVSFYVFKNNLNINYQVANVMAWFITVLVAFLTNKSWVFGSKFRSLANFIHELLYFYLARIATLVLEMIILYIGISLLKQSDILVKIIDNVFVIVTNFFLSKYFIFK</sequence>
<dbReference type="Proteomes" id="UP000050920">
    <property type="component" value="Unassembled WGS sequence"/>
</dbReference>
<name>A0A0R2NPN7_9LACO</name>
<evidence type="ECO:0000313" key="9">
    <source>
        <dbReference type="Proteomes" id="UP000050920"/>
    </source>
</evidence>
<dbReference type="PANTHER" id="PTHR38459:SF5">
    <property type="entry name" value="CELL WALL TEICHOIC ACID GLYCOSYLATION PROTEIN GTCA"/>
    <property type="match status" value="1"/>
</dbReference>
<evidence type="ECO:0000313" key="8">
    <source>
        <dbReference type="EMBL" id="KRO27636.1"/>
    </source>
</evidence>
<keyword evidence="4 6" id="KW-1133">Transmembrane helix</keyword>
<accession>A0A0R2NPN7</accession>
<evidence type="ECO:0000256" key="1">
    <source>
        <dbReference type="ARBA" id="ARBA00004141"/>
    </source>
</evidence>
<comment type="subcellular location">
    <subcellularLocation>
        <location evidence="1">Membrane</location>
        <topology evidence="1">Multi-pass membrane protein</topology>
    </subcellularLocation>
</comment>
<gene>
    <name evidence="8" type="ORF">DY78_GL003054</name>
</gene>
<keyword evidence="3 6" id="KW-0812">Transmembrane</keyword>
<dbReference type="GO" id="GO:0005886">
    <property type="term" value="C:plasma membrane"/>
    <property type="evidence" value="ECO:0007669"/>
    <property type="project" value="TreeGrafter"/>
</dbReference>
<dbReference type="EMBL" id="AYGX02000072">
    <property type="protein sequence ID" value="KRO27636.1"/>
    <property type="molecule type" value="Genomic_DNA"/>
</dbReference>
<keyword evidence="9" id="KW-1185">Reference proteome</keyword>
<feature type="transmembrane region" description="Helical" evidence="6">
    <location>
        <begin position="114"/>
        <end position="133"/>
    </location>
</feature>
<dbReference type="Pfam" id="PF04138">
    <property type="entry name" value="GtrA_DPMS_TM"/>
    <property type="match status" value="1"/>
</dbReference>
<dbReference type="AlphaFoldDB" id="A0A0R2NPN7"/>
<comment type="caution">
    <text evidence="8">The sequence shown here is derived from an EMBL/GenBank/DDBJ whole genome shotgun (WGS) entry which is preliminary data.</text>
</comment>
<evidence type="ECO:0000256" key="4">
    <source>
        <dbReference type="ARBA" id="ARBA00022989"/>
    </source>
</evidence>
<dbReference type="PANTHER" id="PTHR38459">
    <property type="entry name" value="PROPHAGE BACTOPRENOL-LINKED GLUCOSE TRANSLOCASE HOMOLOG"/>
    <property type="match status" value="1"/>
</dbReference>